<sequence length="188" mass="20858">MKKGNTRDVILHTASELFQRQGYHGTGLNQIIEKSGAPKGSLYYHFPNGKEEIAIEAIKLMGHHILESAREDLSEKDTAIEAFQHHVAKIADVFDGKACVDGLQIGLIASEMASSHESIRLVCQSAYENWQTLYTECLQRFDFETERAKELAVVINSLLEGASILAQTNESGWPLRAVAKQLPALLVH</sequence>
<evidence type="ECO:0000256" key="1">
    <source>
        <dbReference type="ARBA" id="ARBA00023015"/>
    </source>
</evidence>
<dbReference type="EMBL" id="FOXX01000006">
    <property type="protein sequence ID" value="SFQ66087.1"/>
    <property type="molecule type" value="Genomic_DNA"/>
</dbReference>
<accession>A0A1I6AC02</accession>
<evidence type="ECO:0000313" key="6">
    <source>
        <dbReference type="EMBL" id="SFQ66087.1"/>
    </source>
</evidence>
<dbReference type="InterPro" id="IPR009057">
    <property type="entry name" value="Homeodomain-like_sf"/>
</dbReference>
<dbReference type="Proteomes" id="UP000182762">
    <property type="component" value="Unassembled WGS sequence"/>
</dbReference>
<dbReference type="PRINTS" id="PR00455">
    <property type="entry name" value="HTHTETR"/>
</dbReference>
<evidence type="ECO:0000256" key="4">
    <source>
        <dbReference type="PROSITE-ProRule" id="PRU00335"/>
    </source>
</evidence>
<gene>
    <name evidence="6" type="ORF">SAMN02745910_02586</name>
</gene>
<dbReference type="InterPro" id="IPR036271">
    <property type="entry name" value="Tet_transcr_reg_TetR-rel_C_sf"/>
</dbReference>
<keyword evidence="2 4" id="KW-0238">DNA-binding</keyword>
<keyword evidence="7" id="KW-1185">Reference proteome</keyword>
<dbReference type="InterPro" id="IPR054156">
    <property type="entry name" value="YxaF_TetR_C"/>
</dbReference>
<dbReference type="Pfam" id="PF21993">
    <property type="entry name" value="TetR_C_13_2"/>
    <property type="match status" value="1"/>
</dbReference>
<dbReference type="Pfam" id="PF00440">
    <property type="entry name" value="TetR_N"/>
    <property type="match status" value="1"/>
</dbReference>
<evidence type="ECO:0000256" key="3">
    <source>
        <dbReference type="ARBA" id="ARBA00023163"/>
    </source>
</evidence>
<dbReference type="GeneID" id="93711231"/>
<evidence type="ECO:0000313" key="7">
    <source>
        <dbReference type="Proteomes" id="UP000182762"/>
    </source>
</evidence>
<dbReference type="PANTHER" id="PTHR47506">
    <property type="entry name" value="TRANSCRIPTIONAL REGULATORY PROTEIN"/>
    <property type="match status" value="1"/>
</dbReference>
<dbReference type="InterPro" id="IPR001647">
    <property type="entry name" value="HTH_TetR"/>
</dbReference>
<feature type="domain" description="HTH tetR-type" evidence="5">
    <location>
        <begin position="4"/>
        <end position="64"/>
    </location>
</feature>
<dbReference type="PROSITE" id="PS50977">
    <property type="entry name" value="HTH_TETR_2"/>
    <property type="match status" value="1"/>
</dbReference>
<proteinExistence type="predicted"/>
<evidence type="ECO:0000259" key="5">
    <source>
        <dbReference type="PROSITE" id="PS50977"/>
    </source>
</evidence>
<name>A0A1I6AC02_9BACI</name>
<dbReference type="RefSeq" id="WP_061805289.1">
    <property type="nucleotide sequence ID" value="NZ_FOXX01000006.1"/>
</dbReference>
<protein>
    <submittedName>
        <fullName evidence="6">Transcriptional regulator, TetR family</fullName>
    </submittedName>
</protein>
<comment type="caution">
    <text evidence="6">The sequence shown here is derived from an EMBL/GenBank/DDBJ whole genome shotgun (WGS) entry which is preliminary data.</text>
</comment>
<dbReference type="SUPFAM" id="SSF48498">
    <property type="entry name" value="Tetracyclin repressor-like, C-terminal domain"/>
    <property type="match status" value="1"/>
</dbReference>
<dbReference type="PANTHER" id="PTHR47506:SF3">
    <property type="entry name" value="HTH-TYPE TRANSCRIPTIONAL REGULATOR LMRA"/>
    <property type="match status" value="1"/>
</dbReference>
<dbReference type="Gene3D" id="1.10.357.10">
    <property type="entry name" value="Tetracycline Repressor, domain 2"/>
    <property type="match status" value="1"/>
</dbReference>
<organism evidence="6 7">
    <name type="scientific">Priestia endophytica DSM 13796</name>
    <dbReference type="NCBI Taxonomy" id="1121089"/>
    <lineage>
        <taxon>Bacteria</taxon>
        <taxon>Bacillati</taxon>
        <taxon>Bacillota</taxon>
        <taxon>Bacilli</taxon>
        <taxon>Bacillales</taxon>
        <taxon>Bacillaceae</taxon>
        <taxon>Priestia</taxon>
    </lineage>
</organism>
<keyword evidence="1" id="KW-0805">Transcription regulation</keyword>
<keyword evidence="3" id="KW-0804">Transcription</keyword>
<feature type="DNA-binding region" description="H-T-H motif" evidence="4">
    <location>
        <begin position="27"/>
        <end position="46"/>
    </location>
</feature>
<reference evidence="6 7" key="1">
    <citation type="submission" date="2016-10" db="EMBL/GenBank/DDBJ databases">
        <authorList>
            <person name="Varghese N."/>
            <person name="Submissions S."/>
        </authorList>
    </citation>
    <scope>NUCLEOTIDE SEQUENCE [LARGE SCALE GENOMIC DNA]</scope>
    <source>
        <strain evidence="6 7">DSM 13796</strain>
    </source>
</reference>
<evidence type="ECO:0000256" key="2">
    <source>
        <dbReference type="ARBA" id="ARBA00023125"/>
    </source>
</evidence>
<dbReference type="SUPFAM" id="SSF46689">
    <property type="entry name" value="Homeodomain-like"/>
    <property type="match status" value="1"/>
</dbReference>